<protein>
    <submittedName>
        <fullName evidence="1">YlzJ-like family protein</fullName>
    </submittedName>
</protein>
<evidence type="ECO:0000313" key="1">
    <source>
        <dbReference type="EMBL" id="MFE8695124.1"/>
    </source>
</evidence>
<dbReference type="RefSeq" id="WP_389214669.1">
    <property type="nucleotide sequence ID" value="NZ_JBIACJ010000001.1"/>
</dbReference>
<comment type="caution">
    <text evidence="1">The sequence shown here is derived from an EMBL/GenBank/DDBJ whole genome shotgun (WGS) entry which is preliminary data.</text>
</comment>
<dbReference type="Proteomes" id="UP001601058">
    <property type="component" value="Unassembled WGS sequence"/>
</dbReference>
<keyword evidence="2" id="KW-1185">Reference proteome</keyword>
<dbReference type="EMBL" id="JBIACJ010000001">
    <property type="protein sequence ID" value="MFE8695124.1"/>
    <property type="molecule type" value="Genomic_DNA"/>
</dbReference>
<sequence length="72" mass="7906">MILYTSMPHELVFPADENEYGKQQVVTYEGIPLLVEMAGGQDCTVVRIMSSDPSHFMNDKCAPGAKISLSLT</sequence>
<accession>A0ABW6JUE1</accession>
<name>A0ABW6JUE1_9BACI</name>
<dbReference type="Pfam" id="PF14035">
    <property type="entry name" value="YlzJ"/>
    <property type="match status" value="1"/>
</dbReference>
<evidence type="ECO:0000313" key="2">
    <source>
        <dbReference type="Proteomes" id="UP001601058"/>
    </source>
</evidence>
<dbReference type="InterPro" id="IPR025619">
    <property type="entry name" value="YlzJ"/>
</dbReference>
<gene>
    <name evidence="1" type="ORF">ACFYKT_02005</name>
</gene>
<proteinExistence type="predicted"/>
<reference evidence="1 2" key="1">
    <citation type="submission" date="2024-08" db="EMBL/GenBank/DDBJ databases">
        <title>Two novel Cytobacillus novel species.</title>
        <authorList>
            <person name="Liu G."/>
        </authorList>
    </citation>
    <scope>NUCLEOTIDE SEQUENCE [LARGE SCALE GENOMIC DNA]</scope>
    <source>
        <strain evidence="1 2">FJAT-53684</strain>
    </source>
</reference>
<organism evidence="1 2">
    <name type="scientific">Cytobacillus mangrovibacter</name>
    <dbReference type="NCBI Taxonomy" id="3299024"/>
    <lineage>
        <taxon>Bacteria</taxon>
        <taxon>Bacillati</taxon>
        <taxon>Bacillota</taxon>
        <taxon>Bacilli</taxon>
        <taxon>Bacillales</taxon>
        <taxon>Bacillaceae</taxon>
        <taxon>Cytobacillus</taxon>
    </lineage>
</organism>